<protein>
    <submittedName>
        <fullName evidence="1">Uncharacterized protein</fullName>
    </submittedName>
</protein>
<gene>
    <name evidence="1" type="ORF">QSH02_18000</name>
</gene>
<dbReference type="Proteomes" id="UP001224739">
    <property type="component" value="Unassembled WGS sequence"/>
</dbReference>
<evidence type="ECO:0000313" key="1">
    <source>
        <dbReference type="EMBL" id="MDL5356718.1"/>
    </source>
</evidence>
<dbReference type="AlphaFoldDB" id="A0AAW7CW54"/>
<comment type="caution">
    <text evidence="1">The sequence shown here is derived from an EMBL/GenBank/DDBJ whole genome shotgun (WGS) entry which is preliminary data.</text>
</comment>
<organism evidence="1 2">
    <name type="scientific">Proteus faecis</name>
    <dbReference type="NCBI Taxonomy" id="2050967"/>
    <lineage>
        <taxon>Bacteria</taxon>
        <taxon>Pseudomonadati</taxon>
        <taxon>Pseudomonadota</taxon>
        <taxon>Gammaproteobacteria</taxon>
        <taxon>Enterobacterales</taxon>
        <taxon>Morganellaceae</taxon>
        <taxon>Proteus</taxon>
    </lineage>
</organism>
<dbReference type="RefSeq" id="WP_286039431.1">
    <property type="nucleotide sequence ID" value="NZ_JASVWJ010000033.1"/>
</dbReference>
<evidence type="ECO:0000313" key="2">
    <source>
        <dbReference type="Proteomes" id="UP001224739"/>
    </source>
</evidence>
<dbReference type="EMBL" id="JASVWL010000033">
    <property type="protein sequence ID" value="MDL5356718.1"/>
    <property type="molecule type" value="Genomic_DNA"/>
</dbReference>
<accession>A0AAW7CW54</accession>
<name>A0AAW7CW54_9GAMM</name>
<dbReference type="GeneID" id="83614421"/>
<reference evidence="1" key="1">
    <citation type="submission" date="2023-06" db="EMBL/GenBank/DDBJ databases">
        <title>Acute promotion of culturable opportunistic pathogens and persistent increase of antibiotic resistance following antibiotic exposure in mouse gut microbiota.</title>
        <authorList>
            <person name="Li L."/>
            <person name="Wang B."/>
            <person name="Sun Y."/>
            <person name="Wang M."/>
            <person name="Xu H."/>
        </authorList>
    </citation>
    <scope>NUCLEOTIDE SEQUENCE</scope>
    <source>
        <strain evidence="1">EPA10_1</strain>
    </source>
</reference>
<proteinExistence type="predicted"/>
<sequence>MQGKTPKQVAKERVEAENELYKKENYAGMSTEACSVKMYTQRQEELKDILSTSADFMPVVGTIKSVAEALTSGESWEAVKDTVNKAAKGNQKALENLADSAPVYLSPALNIPVIVLFENRPEKYLR</sequence>